<evidence type="ECO:0000313" key="9">
    <source>
        <dbReference type="EMBL" id="SMF48973.1"/>
    </source>
</evidence>
<dbReference type="GO" id="GO:0018822">
    <property type="term" value="F:nitrile hydratase activity"/>
    <property type="evidence" value="ECO:0007669"/>
    <property type="project" value="UniProtKB-EC"/>
</dbReference>
<dbReference type="InterPro" id="IPR036648">
    <property type="entry name" value="CN_Hdrase_a/SCN_Hdrase_g_sf"/>
</dbReference>
<evidence type="ECO:0000256" key="3">
    <source>
        <dbReference type="ARBA" id="ARBA00022723"/>
    </source>
</evidence>
<evidence type="ECO:0000256" key="2">
    <source>
        <dbReference type="ARBA" id="ARBA00013079"/>
    </source>
</evidence>
<feature type="binding site" evidence="6">
    <location>
        <position position="125"/>
    </location>
    <ligand>
        <name>Fe(3+)</name>
        <dbReference type="ChEBI" id="CHEBI:29034"/>
    </ligand>
</feature>
<name>A0A1Y6CDK1_9PROT</name>
<protein>
    <recommendedName>
        <fullName evidence="2">nitrile hydratase</fullName>
        <ecNumber evidence="2">4.2.1.84</ecNumber>
    </recommendedName>
</protein>
<dbReference type="NCBIfam" id="TIGR01323">
    <property type="entry name" value="nitrile_alph"/>
    <property type="match status" value="1"/>
</dbReference>
<dbReference type="EMBL" id="FWZX01000017">
    <property type="protein sequence ID" value="SMF48973.1"/>
    <property type="molecule type" value="Genomic_DNA"/>
</dbReference>
<feature type="binding site" evidence="6">
    <location>
        <position position="126"/>
    </location>
    <ligand>
        <name>Fe(3+)</name>
        <dbReference type="ChEBI" id="CHEBI:29034"/>
    </ligand>
</feature>
<feature type="region of interest" description="Disordered" evidence="7">
    <location>
        <begin position="1"/>
        <end position="26"/>
    </location>
</feature>
<dbReference type="SUPFAM" id="SSF56209">
    <property type="entry name" value="Nitrile hydratase alpha chain"/>
    <property type="match status" value="1"/>
</dbReference>
<keyword evidence="4" id="KW-0456">Lyase</keyword>
<dbReference type="InterPro" id="IPR004232">
    <property type="entry name" value="CN_Hdrtase_a/SCN_Hdrlase_g"/>
</dbReference>
<feature type="compositionally biased region" description="Basic and acidic residues" evidence="7">
    <location>
        <begin position="1"/>
        <end position="25"/>
    </location>
</feature>
<feature type="binding site" evidence="6">
    <location>
        <position position="121"/>
    </location>
    <ligand>
        <name>Fe(3+)</name>
        <dbReference type="ChEBI" id="CHEBI:29034"/>
    </ligand>
</feature>
<evidence type="ECO:0000313" key="10">
    <source>
        <dbReference type="Proteomes" id="UP000192917"/>
    </source>
</evidence>
<evidence type="ECO:0000256" key="5">
    <source>
        <dbReference type="ARBA" id="ARBA00044877"/>
    </source>
</evidence>
<organism evidence="9 10">
    <name type="scientific">Tistlia consotensis USBA 355</name>
    <dbReference type="NCBI Taxonomy" id="560819"/>
    <lineage>
        <taxon>Bacteria</taxon>
        <taxon>Pseudomonadati</taxon>
        <taxon>Pseudomonadota</taxon>
        <taxon>Alphaproteobacteria</taxon>
        <taxon>Rhodospirillales</taxon>
        <taxon>Rhodovibrionaceae</taxon>
        <taxon>Tistlia</taxon>
    </lineage>
</organism>
<dbReference type="PIRSF" id="PIRSF001426">
    <property type="entry name" value="NHase_alpha"/>
    <property type="match status" value="1"/>
</dbReference>
<dbReference type="STRING" id="560819.SAMN05428998_117128"/>
<proteinExistence type="inferred from homology"/>
<dbReference type="Proteomes" id="UP000192917">
    <property type="component" value="Unassembled WGS sequence"/>
</dbReference>
<evidence type="ECO:0000256" key="7">
    <source>
        <dbReference type="SAM" id="MobiDB-lite"/>
    </source>
</evidence>
<dbReference type="Pfam" id="PF02979">
    <property type="entry name" value="NHase_alpha"/>
    <property type="match status" value="1"/>
</dbReference>
<keyword evidence="3 6" id="KW-0479">Metal-binding</keyword>
<dbReference type="Gene3D" id="3.90.330.10">
    <property type="entry name" value="Nitrile hydratase alpha /Thiocyanate hydrolase gamma"/>
    <property type="match status" value="1"/>
</dbReference>
<keyword evidence="10" id="KW-1185">Reference proteome</keyword>
<dbReference type="GO" id="GO:0046914">
    <property type="term" value="F:transition metal ion binding"/>
    <property type="evidence" value="ECO:0007669"/>
    <property type="project" value="InterPro"/>
</dbReference>
<dbReference type="InterPro" id="IPR018141">
    <property type="entry name" value="Nitrile_hydratase_asu"/>
</dbReference>
<comment type="catalytic activity">
    <reaction evidence="5">
        <text>an aliphatic primary amide = an aliphatic nitrile + H2O</text>
        <dbReference type="Rhea" id="RHEA:12673"/>
        <dbReference type="ChEBI" id="CHEBI:15377"/>
        <dbReference type="ChEBI" id="CHEBI:65285"/>
        <dbReference type="ChEBI" id="CHEBI:80291"/>
        <dbReference type="EC" id="4.2.1.84"/>
    </reaction>
</comment>
<dbReference type="InterPro" id="IPR023900">
    <property type="entry name" value="CN_Hdrtase_asu/SCN_Hdrlase_gsu"/>
</dbReference>
<dbReference type="RefSeq" id="WP_085124353.1">
    <property type="nucleotide sequence ID" value="NZ_FWZX01000017.1"/>
</dbReference>
<gene>
    <name evidence="9" type="ORF">SAMN05428998_117128</name>
</gene>
<comment type="similarity">
    <text evidence="1">Belongs to the nitrile hydratase subunit alpha family.</text>
</comment>
<accession>A0A1Y6CDK1</accession>
<evidence type="ECO:0000259" key="8">
    <source>
        <dbReference type="Pfam" id="PF02979"/>
    </source>
</evidence>
<evidence type="ECO:0000256" key="4">
    <source>
        <dbReference type="ARBA" id="ARBA00023239"/>
    </source>
</evidence>
<feature type="domain" description="Nitrile hydratase alpha/Thiocyanate hydrolase gamma" evidence="8">
    <location>
        <begin position="31"/>
        <end position="211"/>
    </location>
</feature>
<dbReference type="EC" id="4.2.1.84" evidence="2"/>
<keyword evidence="6" id="KW-0408">Iron</keyword>
<feature type="binding site" evidence="6">
    <location>
        <position position="124"/>
    </location>
    <ligand>
        <name>Fe(3+)</name>
        <dbReference type="ChEBI" id="CHEBI:29034"/>
    </ligand>
</feature>
<sequence length="221" mass="23926">MSGSGHDHHGHDHGHGLGHDHHEPPAKPWQAVRTEAVESLLHELGIVDSRRVDEIVAHYEEKIGPKTGAAVVAKAWTDPAFKARLLADGLAACAELGIGGPETEYLHVVENGPSVHNVVVCTLCSCYPWTVLGLPPAWYKSSAYRSRLVREPRALLAEMGLELPPEVEIRVWDSVSEIRYLVLPERPAGTEGLDEAELAALVTRDAMIGVARVAVPSEAGR</sequence>
<evidence type="ECO:0000256" key="1">
    <source>
        <dbReference type="ARBA" id="ARBA00009363"/>
    </source>
</evidence>
<evidence type="ECO:0000256" key="6">
    <source>
        <dbReference type="PIRSR" id="PIRSR001426-1"/>
    </source>
</evidence>
<reference evidence="9 10" key="1">
    <citation type="submission" date="2017-04" db="EMBL/GenBank/DDBJ databases">
        <authorList>
            <person name="Afonso C.L."/>
            <person name="Miller P.J."/>
            <person name="Scott M.A."/>
            <person name="Spackman E."/>
            <person name="Goraichik I."/>
            <person name="Dimitrov K.M."/>
            <person name="Suarez D.L."/>
            <person name="Swayne D.E."/>
        </authorList>
    </citation>
    <scope>NUCLEOTIDE SEQUENCE [LARGE SCALE GENOMIC DNA]</scope>
    <source>
        <strain evidence="9 10">USBA 355</strain>
    </source>
</reference>
<dbReference type="AlphaFoldDB" id="A0A1Y6CDK1"/>